<evidence type="ECO:0008006" key="4">
    <source>
        <dbReference type="Google" id="ProtNLM"/>
    </source>
</evidence>
<reference evidence="2 3" key="1">
    <citation type="journal article" date="2014" name="Arch. Microbiol.">
        <title>Bacillus mesophilum sp. nov., strain IITR-54T, a novel 4-chlorobiphenyl dechlorinating bacterium.</title>
        <authorList>
            <person name="Manickam N."/>
            <person name="Singh N.K."/>
            <person name="Bajaj A."/>
            <person name="Kumar R.M."/>
            <person name="Kaur G."/>
            <person name="Kaur N."/>
            <person name="Bala M."/>
            <person name="Kumar A."/>
            <person name="Mayilraj S."/>
        </authorList>
    </citation>
    <scope>NUCLEOTIDE SEQUENCE [LARGE SCALE GENOMIC DNA]</scope>
    <source>
        <strain evidence="2 3">IITR-54</strain>
    </source>
</reference>
<evidence type="ECO:0000313" key="2">
    <source>
        <dbReference type="EMBL" id="KAB2335649.1"/>
    </source>
</evidence>
<organism evidence="2 3">
    <name type="scientific">Bacillus mesophilum</name>
    <dbReference type="NCBI Taxonomy" id="1071718"/>
    <lineage>
        <taxon>Bacteria</taxon>
        <taxon>Bacillati</taxon>
        <taxon>Bacillota</taxon>
        <taxon>Bacilli</taxon>
        <taxon>Bacillales</taxon>
        <taxon>Bacillaceae</taxon>
        <taxon>Bacillus</taxon>
    </lineage>
</organism>
<sequence>MKNKKPFLIVAMILLFSAVSTSLLKEEEWEVNAELLKEEVRSIEPSAKIVNLTDLTPFQWDTVYSFDPYTSKENIYETVGYKWGSIHETVNEGMNQLVFMNGEKVVCYLYGYPENIGYSISFTGERGAGDPSVSVLHASYDQPFQIEKKNHVIYLKNN</sequence>
<comment type="caution">
    <text evidence="2">The sequence shown here is derived from an EMBL/GenBank/DDBJ whole genome shotgun (WGS) entry which is preliminary data.</text>
</comment>
<evidence type="ECO:0000256" key="1">
    <source>
        <dbReference type="SAM" id="SignalP"/>
    </source>
</evidence>
<keyword evidence="3" id="KW-1185">Reference proteome</keyword>
<dbReference type="OrthoDB" id="6443639at2"/>
<dbReference type="AlphaFoldDB" id="A0A7V7UXJ2"/>
<evidence type="ECO:0000313" key="3">
    <source>
        <dbReference type="Proteomes" id="UP000441354"/>
    </source>
</evidence>
<feature type="chain" id="PRO_5039247451" description="Lipoprotein" evidence="1">
    <location>
        <begin position="26"/>
        <end position="158"/>
    </location>
</feature>
<dbReference type="RefSeq" id="WP_151572264.1">
    <property type="nucleotide sequence ID" value="NZ_WBOT01000001.1"/>
</dbReference>
<gene>
    <name evidence="2" type="ORF">F7732_03505</name>
</gene>
<accession>A0A7V7UXJ2</accession>
<name>A0A7V7UXJ2_9BACI</name>
<dbReference type="EMBL" id="WBOT01000001">
    <property type="protein sequence ID" value="KAB2335649.1"/>
    <property type="molecule type" value="Genomic_DNA"/>
</dbReference>
<protein>
    <recommendedName>
        <fullName evidence="4">Lipoprotein</fullName>
    </recommendedName>
</protein>
<keyword evidence="1" id="KW-0732">Signal</keyword>
<proteinExistence type="predicted"/>
<dbReference type="Proteomes" id="UP000441354">
    <property type="component" value="Unassembled WGS sequence"/>
</dbReference>
<feature type="signal peptide" evidence="1">
    <location>
        <begin position="1"/>
        <end position="25"/>
    </location>
</feature>